<evidence type="ECO:0000313" key="10">
    <source>
        <dbReference type="EMBL" id="CAL1369003.1"/>
    </source>
</evidence>
<dbReference type="PANTHER" id="PTHR32285">
    <property type="entry name" value="PROTEIN TRICHOME BIREFRINGENCE-LIKE 9-RELATED"/>
    <property type="match status" value="1"/>
</dbReference>
<feature type="domain" description="Trichome birefringence-like C-terminal" evidence="8">
    <location>
        <begin position="117"/>
        <end position="394"/>
    </location>
</feature>
<dbReference type="InterPro" id="IPR026057">
    <property type="entry name" value="TBL_C"/>
</dbReference>
<feature type="domain" description="Trichome birefringence-like N-terminal" evidence="9">
    <location>
        <begin position="64"/>
        <end position="116"/>
    </location>
</feature>
<evidence type="ECO:0000256" key="7">
    <source>
        <dbReference type="SAM" id="SignalP"/>
    </source>
</evidence>
<dbReference type="GO" id="GO:0005794">
    <property type="term" value="C:Golgi apparatus"/>
    <property type="evidence" value="ECO:0007669"/>
    <property type="project" value="TreeGrafter"/>
</dbReference>
<evidence type="ECO:0000256" key="4">
    <source>
        <dbReference type="ARBA" id="ARBA00022968"/>
    </source>
</evidence>
<evidence type="ECO:0000259" key="8">
    <source>
        <dbReference type="Pfam" id="PF13839"/>
    </source>
</evidence>
<organism evidence="10 11">
    <name type="scientific">Linum trigynum</name>
    <dbReference type="NCBI Taxonomy" id="586398"/>
    <lineage>
        <taxon>Eukaryota</taxon>
        <taxon>Viridiplantae</taxon>
        <taxon>Streptophyta</taxon>
        <taxon>Embryophyta</taxon>
        <taxon>Tracheophyta</taxon>
        <taxon>Spermatophyta</taxon>
        <taxon>Magnoliopsida</taxon>
        <taxon>eudicotyledons</taxon>
        <taxon>Gunneridae</taxon>
        <taxon>Pentapetalae</taxon>
        <taxon>rosids</taxon>
        <taxon>fabids</taxon>
        <taxon>Malpighiales</taxon>
        <taxon>Linaceae</taxon>
        <taxon>Linum</taxon>
    </lineage>
</organism>
<dbReference type="GO" id="GO:0016413">
    <property type="term" value="F:O-acetyltransferase activity"/>
    <property type="evidence" value="ECO:0007669"/>
    <property type="project" value="InterPro"/>
</dbReference>
<evidence type="ECO:0000256" key="1">
    <source>
        <dbReference type="ARBA" id="ARBA00004167"/>
    </source>
</evidence>
<dbReference type="PANTHER" id="PTHR32285:SF14">
    <property type="entry name" value="PROTEIN PMR5"/>
    <property type="match status" value="1"/>
</dbReference>
<evidence type="ECO:0000256" key="5">
    <source>
        <dbReference type="ARBA" id="ARBA00022989"/>
    </source>
</evidence>
<evidence type="ECO:0000256" key="6">
    <source>
        <dbReference type="ARBA" id="ARBA00023136"/>
    </source>
</evidence>
<sequence length="398" mass="45235">MAPSSAAPQSSRKKQTLLVLLISVLLLLASQTQLASSALILSYRNHHRQQHNTLLPRIQTNRTGCALFEGSWVRDDSYPVYSSSTCSFIDPNFNCQVYGRPDFTYPKYRWKPLGCELPRFDGQQFLQRMSGKSLMFVGDSISRNQFESLICMIMASLPRTTTQLNGGDPLSSVKFLEYDVTISFYKSPYLVDIVEEQGKRVLKLDQISNNAAIWRNADVLSFNTGHWWNHQGQLQGWEYMETGGTYYKDMDRLTAMEKAMRAWGNWVDTHFERSNTRVFFLSTSPTHYDPSLWSAGATAATKNCYGETSPVSGTTYPGAFPDQLKVVEEVIQEMRRPPYLLDITMLSGLRKDAHPSIYSGDLSPQQRANPLRGADCSHWCLPGLPDTWNQLFYTALFF</sequence>
<reference evidence="10 11" key="1">
    <citation type="submission" date="2024-04" db="EMBL/GenBank/DDBJ databases">
        <authorList>
            <person name="Fracassetti M."/>
        </authorList>
    </citation>
    <scope>NUCLEOTIDE SEQUENCE [LARGE SCALE GENOMIC DNA]</scope>
</reference>
<evidence type="ECO:0000256" key="2">
    <source>
        <dbReference type="ARBA" id="ARBA00007727"/>
    </source>
</evidence>
<proteinExistence type="inferred from homology"/>
<evidence type="ECO:0000256" key="3">
    <source>
        <dbReference type="ARBA" id="ARBA00022692"/>
    </source>
</evidence>
<dbReference type="InterPro" id="IPR025846">
    <property type="entry name" value="TBL_N"/>
</dbReference>
<evidence type="ECO:0008006" key="12">
    <source>
        <dbReference type="Google" id="ProtNLM"/>
    </source>
</evidence>
<comment type="similarity">
    <text evidence="2">Belongs to the PC-esterase family. TBL subfamily.</text>
</comment>
<gene>
    <name evidence="10" type="ORF">LTRI10_LOCUS11842</name>
</gene>
<keyword evidence="4" id="KW-0735">Signal-anchor</keyword>
<feature type="signal peptide" evidence="7">
    <location>
        <begin position="1"/>
        <end position="37"/>
    </location>
</feature>
<dbReference type="Pfam" id="PF14416">
    <property type="entry name" value="PMR5N"/>
    <property type="match status" value="1"/>
</dbReference>
<accession>A0AAV2D7Q6</accession>
<keyword evidence="3" id="KW-0812">Transmembrane</keyword>
<evidence type="ECO:0000313" key="11">
    <source>
        <dbReference type="Proteomes" id="UP001497516"/>
    </source>
</evidence>
<name>A0AAV2D7Q6_9ROSI</name>
<dbReference type="AlphaFoldDB" id="A0AAV2D7Q6"/>
<evidence type="ECO:0000259" key="9">
    <source>
        <dbReference type="Pfam" id="PF14416"/>
    </source>
</evidence>
<comment type="subcellular location">
    <subcellularLocation>
        <location evidence="1">Membrane</location>
        <topology evidence="1">Single-pass membrane protein</topology>
    </subcellularLocation>
</comment>
<keyword evidence="5" id="KW-1133">Transmembrane helix</keyword>
<dbReference type="Pfam" id="PF13839">
    <property type="entry name" value="PC-Esterase"/>
    <property type="match status" value="1"/>
</dbReference>
<dbReference type="InterPro" id="IPR029962">
    <property type="entry name" value="TBL"/>
</dbReference>
<protein>
    <recommendedName>
        <fullName evidence="12">Trichome birefringence-like N-terminal domain-containing protein</fullName>
    </recommendedName>
</protein>
<keyword evidence="7" id="KW-0732">Signal</keyword>
<dbReference type="EMBL" id="OZ034815">
    <property type="protein sequence ID" value="CAL1369003.1"/>
    <property type="molecule type" value="Genomic_DNA"/>
</dbReference>
<dbReference type="Proteomes" id="UP001497516">
    <property type="component" value="Chromosome 2"/>
</dbReference>
<keyword evidence="6" id="KW-0472">Membrane</keyword>
<dbReference type="GO" id="GO:0016020">
    <property type="term" value="C:membrane"/>
    <property type="evidence" value="ECO:0007669"/>
    <property type="project" value="UniProtKB-SubCell"/>
</dbReference>
<keyword evidence="11" id="KW-1185">Reference proteome</keyword>
<feature type="chain" id="PRO_5043740929" description="Trichome birefringence-like N-terminal domain-containing protein" evidence="7">
    <location>
        <begin position="38"/>
        <end position="398"/>
    </location>
</feature>